<dbReference type="Proteomes" id="UP000277204">
    <property type="component" value="Unassembled WGS sequence"/>
</dbReference>
<name>A0A183MCL4_9TREM</name>
<organism evidence="1 2">
    <name type="scientific">Schistosoma margrebowiei</name>
    <dbReference type="NCBI Taxonomy" id="48269"/>
    <lineage>
        <taxon>Eukaryota</taxon>
        <taxon>Metazoa</taxon>
        <taxon>Spiralia</taxon>
        <taxon>Lophotrochozoa</taxon>
        <taxon>Platyhelminthes</taxon>
        <taxon>Trematoda</taxon>
        <taxon>Digenea</taxon>
        <taxon>Strigeidida</taxon>
        <taxon>Schistosomatoidea</taxon>
        <taxon>Schistosomatidae</taxon>
        <taxon>Schistosoma</taxon>
    </lineage>
</organism>
<accession>A0A183MCL4</accession>
<dbReference type="EMBL" id="UZAI01011201">
    <property type="protein sequence ID" value="VDP08494.1"/>
    <property type="molecule type" value="Genomic_DNA"/>
</dbReference>
<protein>
    <submittedName>
        <fullName evidence="1">Uncharacterized protein</fullName>
    </submittedName>
</protein>
<sequence length="74" mass="8446">MSSNPDEFSKKTNNTNNLFMNNLKAIWPAPLIVPPPWVLLRIVQEKSDNLGRLFNNDKLHEKLNGENCALSLIK</sequence>
<gene>
    <name evidence="1" type="ORF">SMRZ_LOCUS13789</name>
</gene>
<keyword evidence="2" id="KW-1185">Reference proteome</keyword>
<dbReference type="AlphaFoldDB" id="A0A183MCL4"/>
<dbReference type="STRING" id="48269.A0A183MCL4"/>
<evidence type="ECO:0000313" key="1">
    <source>
        <dbReference type="EMBL" id="VDP08494.1"/>
    </source>
</evidence>
<proteinExistence type="predicted"/>
<reference evidence="1 2" key="1">
    <citation type="submission" date="2018-11" db="EMBL/GenBank/DDBJ databases">
        <authorList>
            <consortium name="Pathogen Informatics"/>
        </authorList>
    </citation>
    <scope>NUCLEOTIDE SEQUENCE [LARGE SCALE GENOMIC DNA]</scope>
    <source>
        <strain evidence="1 2">Zambia</strain>
    </source>
</reference>
<evidence type="ECO:0000313" key="2">
    <source>
        <dbReference type="Proteomes" id="UP000277204"/>
    </source>
</evidence>